<dbReference type="Gene3D" id="3.90.1140.10">
    <property type="entry name" value="Cyclic phosphodiesterase"/>
    <property type="match status" value="1"/>
</dbReference>
<dbReference type="AlphaFoldDB" id="A0A5N5GVB5"/>
<keyword evidence="2" id="KW-1185">Reference proteome</keyword>
<dbReference type="Proteomes" id="UP000327157">
    <property type="component" value="Chromosome 15"/>
</dbReference>
<sequence>MEVLRAEFGRPEIEPHIPVEGSIYMMSREDAFNEFRSAPLCNIVAKVDQVVTRNYHHQCVSRFGFLTWDTLTHHQIFFSWLFPTAKTWSRHFGFYNSKFHAISAPPLRKLTEEKRKKAREIVNVLDESITSLSFPVTRYALYEIDYNDKSLKSWTKIAEIGH</sequence>
<dbReference type="PANTHER" id="PTHR28141">
    <property type="entry name" value="2',3'-CYCLIC-NUCLEOTIDE 3'-PHOSPHODIESTERASE"/>
    <property type="match status" value="1"/>
</dbReference>
<evidence type="ECO:0000313" key="2">
    <source>
        <dbReference type="Proteomes" id="UP000327157"/>
    </source>
</evidence>
<gene>
    <name evidence="1" type="ORF">D8674_014432</name>
</gene>
<dbReference type="InterPro" id="IPR012386">
    <property type="entry name" value="Cyclic-nucl_3Pdiesterase"/>
</dbReference>
<reference evidence="1 2" key="3">
    <citation type="submission" date="2019-11" db="EMBL/GenBank/DDBJ databases">
        <title>A de novo genome assembly of a pear dwarfing rootstock.</title>
        <authorList>
            <person name="Wang F."/>
            <person name="Wang J."/>
            <person name="Li S."/>
            <person name="Zhang Y."/>
            <person name="Fang M."/>
            <person name="Ma L."/>
            <person name="Zhao Y."/>
            <person name="Jiang S."/>
        </authorList>
    </citation>
    <scope>NUCLEOTIDE SEQUENCE [LARGE SCALE GENOMIC DNA]</scope>
    <source>
        <strain evidence="1">S2</strain>
        <tissue evidence="1">Leaf</tissue>
    </source>
</reference>
<reference evidence="2" key="2">
    <citation type="submission" date="2019-10" db="EMBL/GenBank/DDBJ databases">
        <title>A de novo genome assembly of a pear dwarfing rootstock.</title>
        <authorList>
            <person name="Wang F."/>
            <person name="Wang J."/>
            <person name="Li S."/>
            <person name="Zhang Y."/>
            <person name="Fang M."/>
            <person name="Ma L."/>
            <person name="Zhao Y."/>
            <person name="Jiang S."/>
        </authorList>
    </citation>
    <scope>NUCLEOTIDE SEQUENCE [LARGE SCALE GENOMIC DNA]</scope>
</reference>
<protein>
    <submittedName>
        <fullName evidence="1">Cyclic phosphodiesterase-like</fullName>
    </submittedName>
</protein>
<proteinExistence type="predicted"/>
<dbReference type="PANTHER" id="PTHR28141:SF1">
    <property type="entry name" value="2',3'-CYCLIC-NUCLEOTIDE 3'-PHOSPHODIESTERASE"/>
    <property type="match status" value="1"/>
</dbReference>
<dbReference type="GO" id="GO:0009187">
    <property type="term" value="P:cyclic nucleotide metabolic process"/>
    <property type="evidence" value="ECO:0007669"/>
    <property type="project" value="TreeGrafter"/>
</dbReference>
<dbReference type="EMBL" id="SMOL01000401">
    <property type="protein sequence ID" value="KAB2618563.1"/>
    <property type="molecule type" value="Genomic_DNA"/>
</dbReference>
<accession>A0A5N5GVB5</accession>
<reference evidence="1 2" key="1">
    <citation type="submission" date="2019-09" db="EMBL/GenBank/DDBJ databases">
        <authorList>
            <person name="Ou C."/>
        </authorList>
    </citation>
    <scope>NUCLEOTIDE SEQUENCE [LARGE SCALE GENOMIC DNA]</scope>
    <source>
        <strain evidence="1">S2</strain>
        <tissue evidence="1">Leaf</tissue>
    </source>
</reference>
<name>A0A5N5GVB5_9ROSA</name>
<evidence type="ECO:0000313" key="1">
    <source>
        <dbReference type="EMBL" id="KAB2618563.1"/>
    </source>
</evidence>
<comment type="caution">
    <text evidence="1">The sequence shown here is derived from an EMBL/GenBank/DDBJ whole genome shotgun (WGS) entry which is preliminary data.</text>
</comment>
<organism evidence="1 2">
    <name type="scientific">Pyrus ussuriensis x Pyrus communis</name>
    <dbReference type="NCBI Taxonomy" id="2448454"/>
    <lineage>
        <taxon>Eukaryota</taxon>
        <taxon>Viridiplantae</taxon>
        <taxon>Streptophyta</taxon>
        <taxon>Embryophyta</taxon>
        <taxon>Tracheophyta</taxon>
        <taxon>Spermatophyta</taxon>
        <taxon>Magnoliopsida</taxon>
        <taxon>eudicotyledons</taxon>
        <taxon>Gunneridae</taxon>
        <taxon>Pentapetalae</taxon>
        <taxon>rosids</taxon>
        <taxon>fabids</taxon>
        <taxon>Rosales</taxon>
        <taxon>Rosaceae</taxon>
        <taxon>Amygdaloideae</taxon>
        <taxon>Maleae</taxon>
        <taxon>Pyrus</taxon>
    </lineage>
</organism>
<dbReference type="GO" id="GO:0004113">
    <property type="term" value="F:2',3'-cyclic-nucleotide 3'-phosphodiesterase activity"/>
    <property type="evidence" value="ECO:0007669"/>
    <property type="project" value="TreeGrafter"/>
</dbReference>
<dbReference type="OrthoDB" id="10404904at2759"/>